<evidence type="ECO:0000313" key="2">
    <source>
        <dbReference type="Proteomes" id="UP001279734"/>
    </source>
</evidence>
<gene>
    <name evidence="1" type="ORF">Nepgr_026131</name>
</gene>
<dbReference type="Proteomes" id="UP001279734">
    <property type="component" value="Unassembled WGS sequence"/>
</dbReference>
<dbReference type="AlphaFoldDB" id="A0AAD3T6A4"/>
<evidence type="ECO:0000313" key="1">
    <source>
        <dbReference type="EMBL" id="GMH24288.1"/>
    </source>
</evidence>
<name>A0AAD3T6A4_NEPGR</name>
<proteinExistence type="predicted"/>
<comment type="caution">
    <text evidence="1">The sequence shown here is derived from an EMBL/GenBank/DDBJ whole genome shotgun (WGS) entry which is preliminary data.</text>
</comment>
<keyword evidence="2" id="KW-1185">Reference proteome</keyword>
<dbReference type="EMBL" id="BSYO01000027">
    <property type="protein sequence ID" value="GMH24288.1"/>
    <property type="molecule type" value="Genomic_DNA"/>
</dbReference>
<organism evidence="1 2">
    <name type="scientific">Nepenthes gracilis</name>
    <name type="common">Slender pitcher plant</name>
    <dbReference type="NCBI Taxonomy" id="150966"/>
    <lineage>
        <taxon>Eukaryota</taxon>
        <taxon>Viridiplantae</taxon>
        <taxon>Streptophyta</taxon>
        <taxon>Embryophyta</taxon>
        <taxon>Tracheophyta</taxon>
        <taxon>Spermatophyta</taxon>
        <taxon>Magnoliopsida</taxon>
        <taxon>eudicotyledons</taxon>
        <taxon>Gunneridae</taxon>
        <taxon>Pentapetalae</taxon>
        <taxon>Caryophyllales</taxon>
        <taxon>Nepenthaceae</taxon>
        <taxon>Nepenthes</taxon>
    </lineage>
</organism>
<protein>
    <submittedName>
        <fullName evidence="1">Uncharacterized protein</fullName>
    </submittedName>
</protein>
<accession>A0AAD3T6A4</accession>
<reference evidence="1" key="1">
    <citation type="submission" date="2023-05" db="EMBL/GenBank/DDBJ databases">
        <title>Nepenthes gracilis genome sequencing.</title>
        <authorList>
            <person name="Fukushima K."/>
        </authorList>
    </citation>
    <scope>NUCLEOTIDE SEQUENCE</scope>
    <source>
        <strain evidence="1">SING2019-196</strain>
    </source>
</reference>
<sequence>MTWKTEEAVELSESKTGVATSIFFSSLMQPDYDRIPPQNAIWHFPSLVLLKWCDDVQTVPCHAIRGMRSDSDPVHNVLNLLWKLIPTTTLEKRGYQTLLWFLLLNEICWLGKCKYICVHGGGVVAFQIRENKPHEFQSPVFVAKERSAEVAYLEDMYERKREHKKVQVRWFLMLTVKTFNIDANVVQETGRTRNVGEQQYFLKIHSGDEHGKKTAYEQLCQDITYYMSAGACSTFKCRKMLSSWRFALKALTQFHDHHKDSSAALHFPSNALNRHFIKAA</sequence>